<sequence>GDKNGGGLAATRSRPQPRGIRRIFSGRARLQASPTAPRSLFICLLFPCSCFQRQWSRGWTRGERRGGRARQEDAPCGAGFPSDPRKYRINCKDLCSVSSWPPSCRGKPLGFHVDDTKLKRAGLDYWPYVVVKIHDSWDEFRDYFMKQVQ</sequence>
<reference evidence="4" key="4">
    <citation type="submission" date="2019-03" db="UniProtKB">
        <authorList>
            <consortium name="EnsemblPlants"/>
        </authorList>
    </citation>
    <scope>IDENTIFICATION</scope>
</reference>
<dbReference type="InterPro" id="IPR016914">
    <property type="entry name" value="TrmL"/>
</dbReference>
<dbReference type="AlphaFoldDB" id="A0A453RJJ8"/>
<dbReference type="Gramene" id="AET7Gv20602800.8">
    <property type="protein sequence ID" value="AET7Gv20602800.8"/>
    <property type="gene ID" value="AET7Gv20602800"/>
</dbReference>
<accession>A0A453RJJ8</accession>
<evidence type="ECO:0000256" key="3">
    <source>
        <dbReference type="SAM" id="MobiDB-lite"/>
    </source>
</evidence>
<organism evidence="4 5">
    <name type="scientific">Aegilops tauschii subsp. strangulata</name>
    <name type="common">Goatgrass</name>
    <dbReference type="NCBI Taxonomy" id="200361"/>
    <lineage>
        <taxon>Eukaryota</taxon>
        <taxon>Viridiplantae</taxon>
        <taxon>Streptophyta</taxon>
        <taxon>Embryophyta</taxon>
        <taxon>Tracheophyta</taxon>
        <taxon>Spermatophyta</taxon>
        <taxon>Magnoliopsida</taxon>
        <taxon>Liliopsida</taxon>
        <taxon>Poales</taxon>
        <taxon>Poaceae</taxon>
        <taxon>BOP clade</taxon>
        <taxon>Pooideae</taxon>
        <taxon>Triticodae</taxon>
        <taxon>Triticeae</taxon>
        <taxon>Triticinae</taxon>
        <taxon>Aegilops</taxon>
    </lineage>
</organism>
<reference evidence="5" key="2">
    <citation type="journal article" date="2017" name="Nat. Plants">
        <title>The Aegilops tauschii genome reveals multiple impacts of transposons.</title>
        <authorList>
            <person name="Zhao G."/>
            <person name="Zou C."/>
            <person name="Li K."/>
            <person name="Wang K."/>
            <person name="Li T."/>
            <person name="Gao L."/>
            <person name="Zhang X."/>
            <person name="Wang H."/>
            <person name="Yang Z."/>
            <person name="Liu X."/>
            <person name="Jiang W."/>
            <person name="Mao L."/>
            <person name="Kong X."/>
            <person name="Jiao Y."/>
            <person name="Jia J."/>
        </authorList>
    </citation>
    <scope>NUCLEOTIDE SEQUENCE [LARGE SCALE GENOMIC DNA]</scope>
    <source>
        <strain evidence="5">cv. AL8/78</strain>
    </source>
</reference>
<dbReference type="PANTHER" id="PTHR42971:SF1">
    <property type="entry name" value="TRNA (CYTIDINE(34)-2'-O)-METHYLTRANSFERASE"/>
    <property type="match status" value="1"/>
</dbReference>
<evidence type="ECO:0000256" key="2">
    <source>
        <dbReference type="ARBA" id="ARBA00022691"/>
    </source>
</evidence>
<evidence type="ECO:0000256" key="1">
    <source>
        <dbReference type="ARBA" id="ARBA00022490"/>
    </source>
</evidence>
<evidence type="ECO:0000313" key="5">
    <source>
        <dbReference type="Proteomes" id="UP000015105"/>
    </source>
</evidence>
<dbReference type="PANTHER" id="PTHR42971">
    <property type="entry name" value="TRNA (CYTIDINE(34)-2'-O)-METHYLTRANSFERASE"/>
    <property type="match status" value="1"/>
</dbReference>
<reference evidence="5" key="1">
    <citation type="journal article" date="2014" name="Science">
        <title>Ancient hybridizations among the ancestral genomes of bread wheat.</title>
        <authorList>
            <consortium name="International Wheat Genome Sequencing Consortium,"/>
            <person name="Marcussen T."/>
            <person name="Sandve S.R."/>
            <person name="Heier L."/>
            <person name="Spannagl M."/>
            <person name="Pfeifer M."/>
            <person name="Jakobsen K.S."/>
            <person name="Wulff B.B."/>
            <person name="Steuernagel B."/>
            <person name="Mayer K.F."/>
            <person name="Olsen O.A."/>
        </authorList>
    </citation>
    <scope>NUCLEOTIDE SEQUENCE [LARGE SCALE GENOMIC DNA]</scope>
    <source>
        <strain evidence="5">cv. AL8/78</strain>
    </source>
</reference>
<name>A0A453RJJ8_AEGTS</name>
<keyword evidence="2" id="KW-0949">S-adenosyl-L-methionine</keyword>
<dbReference type="EnsemblPlants" id="AET7Gv20602800.8">
    <property type="protein sequence ID" value="AET7Gv20602800.8"/>
    <property type="gene ID" value="AET7Gv20602800"/>
</dbReference>
<proteinExistence type="predicted"/>
<reference evidence="4" key="5">
    <citation type="journal article" date="2021" name="G3 (Bethesda)">
        <title>Aegilops tauschii genome assembly Aet v5.0 features greater sequence contiguity and improved annotation.</title>
        <authorList>
            <person name="Wang L."/>
            <person name="Zhu T."/>
            <person name="Rodriguez J.C."/>
            <person name="Deal K.R."/>
            <person name="Dubcovsky J."/>
            <person name="McGuire P.E."/>
            <person name="Lux T."/>
            <person name="Spannagl M."/>
            <person name="Mayer K.F.X."/>
            <person name="Baldrich P."/>
            <person name="Meyers B.C."/>
            <person name="Huo N."/>
            <person name="Gu Y.Q."/>
            <person name="Zhou H."/>
            <person name="Devos K.M."/>
            <person name="Bennetzen J.L."/>
            <person name="Unver T."/>
            <person name="Budak H."/>
            <person name="Gulick P.J."/>
            <person name="Galiba G."/>
            <person name="Kalapos B."/>
            <person name="Nelson D.R."/>
            <person name="Li P."/>
            <person name="You F.M."/>
            <person name="Luo M.C."/>
            <person name="Dvorak J."/>
        </authorList>
    </citation>
    <scope>NUCLEOTIDE SEQUENCE [LARGE SCALE GENOMIC DNA]</scope>
    <source>
        <strain evidence="4">cv. AL8/78</strain>
    </source>
</reference>
<dbReference type="Proteomes" id="UP000015105">
    <property type="component" value="Chromosome 7D"/>
</dbReference>
<protein>
    <submittedName>
        <fullName evidence="4">Uncharacterized protein</fullName>
    </submittedName>
</protein>
<keyword evidence="5" id="KW-1185">Reference proteome</keyword>
<reference evidence="4" key="3">
    <citation type="journal article" date="2017" name="Nature">
        <title>Genome sequence of the progenitor of the wheat D genome Aegilops tauschii.</title>
        <authorList>
            <person name="Luo M.C."/>
            <person name="Gu Y.Q."/>
            <person name="Puiu D."/>
            <person name="Wang H."/>
            <person name="Twardziok S.O."/>
            <person name="Deal K.R."/>
            <person name="Huo N."/>
            <person name="Zhu T."/>
            <person name="Wang L."/>
            <person name="Wang Y."/>
            <person name="McGuire P.E."/>
            <person name="Liu S."/>
            <person name="Long H."/>
            <person name="Ramasamy R.K."/>
            <person name="Rodriguez J.C."/>
            <person name="Van S.L."/>
            <person name="Yuan L."/>
            <person name="Wang Z."/>
            <person name="Xia Z."/>
            <person name="Xiao L."/>
            <person name="Anderson O.D."/>
            <person name="Ouyang S."/>
            <person name="Liang Y."/>
            <person name="Zimin A.V."/>
            <person name="Pertea G."/>
            <person name="Qi P."/>
            <person name="Bennetzen J.L."/>
            <person name="Dai X."/>
            <person name="Dawson M.W."/>
            <person name="Muller H.G."/>
            <person name="Kugler K."/>
            <person name="Rivarola-Duarte L."/>
            <person name="Spannagl M."/>
            <person name="Mayer K.F.X."/>
            <person name="Lu F.H."/>
            <person name="Bevan M.W."/>
            <person name="Leroy P."/>
            <person name="Li P."/>
            <person name="You F.M."/>
            <person name="Sun Q."/>
            <person name="Liu Z."/>
            <person name="Lyons E."/>
            <person name="Wicker T."/>
            <person name="Salzberg S.L."/>
            <person name="Devos K.M."/>
            <person name="Dvorak J."/>
        </authorList>
    </citation>
    <scope>NUCLEOTIDE SEQUENCE [LARGE SCALE GENOMIC DNA]</scope>
    <source>
        <strain evidence="4">cv. AL8/78</strain>
    </source>
</reference>
<keyword evidence="1" id="KW-0963">Cytoplasm</keyword>
<dbReference type="GO" id="GO:0002130">
    <property type="term" value="P:wobble position ribose methylation"/>
    <property type="evidence" value="ECO:0007669"/>
    <property type="project" value="TreeGrafter"/>
</dbReference>
<feature type="region of interest" description="Disordered" evidence="3">
    <location>
        <begin position="1"/>
        <end position="20"/>
    </location>
</feature>
<dbReference type="GO" id="GO:0008173">
    <property type="term" value="F:RNA methyltransferase activity"/>
    <property type="evidence" value="ECO:0007669"/>
    <property type="project" value="TreeGrafter"/>
</dbReference>
<evidence type="ECO:0000313" key="4">
    <source>
        <dbReference type="EnsemblPlants" id="AET7Gv20602800.8"/>
    </source>
</evidence>